<feature type="region of interest" description="Disordered" evidence="1">
    <location>
        <begin position="25"/>
        <end position="56"/>
    </location>
</feature>
<dbReference type="STRING" id="1469948.GCA_000732725_01913"/>
<organism evidence="3 4">
    <name type="scientific">Kineothrix alysoides</name>
    <dbReference type="NCBI Taxonomy" id="1469948"/>
    <lineage>
        <taxon>Bacteria</taxon>
        <taxon>Bacillati</taxon>
        <taxon>Bacillota</taxon>
        <taxon>Clostridia</taxon>
        <taxon>Lachnospirales</taxon>
        <taxon>Lachnospiraceae</taxon>
        <taxon>Kineothrix</taxon>
    </lineage>
</organism>
<dbReference type="PANTHER" id="PTHR35271">
    <property type="entry name" value="ABC TRANSPORTER, SUBSTRATE-BINDING LIPOPROTEIN-RELATED"/>
    <property type="match status" value="1"/>
</dbReference>
<dbReference type="Gene3D" id="3.40.50.2300">
    <property type="match status" value="2"/>
</dbReference>
<evidence type="ECO:0000256" key="1">
    <source>
        <dbReference type="SAM" id="MobiDB-lite"/>
    </source>
</evidence>
<evidence type="ECO:0000256" key="2">
    <source>
        <dbReference type="SAM" id="SignalP"/>
    </source>
</evidence>
<dbReference type="InterPro" id="IPR028082">
    <property type="entry name" value="Peripla_BP_I"/>
</dbReference>
<sequence length="354" mass="36898">MKKIIILMLTIFMAFSFTACGSTNTTDSASTADTAETTQTEDAAAGTDAQAPAKESQADTGAVYNVGICQLVQHPALDAATQGFKDALSEKLGDQVVFDEQNAAGDSATCATIVNQFVSSNYNLIMANATPALQAAASATGTIPVLGTSVTDYATALDIDNWAGVTGRNVSGTADLAPLDKQAEMIKELFPDAKNIGILYCSAEPNSKYQSSTIQGYLTEMGYTCTEYTFADTNDVASVTQTACSGSDVIFIPTDNTAASCTEAINNVAEPAGVPIVTGEEGICKGCGVATLSISYYDLGYATGEMAYEVLANGADVSAMEIQYSPNITYKYMADRAEALGVTIPDNYTAIEAE</sequence>
<dbReference type="SUPFAM" id="SSF53822">
    <property type="entry name" value="Periplasmic binding protein-like I"/>
    <property type="match status" value="1"/>
</dbReference>
<dbReference type="OrthoDB" id="9776955at2"/>
<dbReference type="PROSITE" id="PS51257">
    <property type="entry name" value="PROKAR_LIPOPROTEIN"/>
    <property type="match status" value="1"/>
</dbReference>
<dbReference type="PANTHER" id="PTHR35271:SF1">
    <property type="entry name" value="ABC TRANSPORTER, SUBSTRATE-BINDING LIPOPROTEIN"/>
    <property type="match status" value="1"/>
</dbReference>
<dbReference type="AlphaFoldDB" id="A0A4R1R151"/>
<comment type="caution">
    <text evidence="3">The sequence shown here is derived from an EMBL/GenBank/DDBJ whole genome shotgun (WGS) entry which is preliminary data.</text>
</comment>
<keyword evidence="2" id="KW-0732">Signal</keyword>
<keyword evidence="4" id="KW-1185">Reference proteome</keyword>
<accession>A0A4R1R151</accession>
<evidence type="ECO:0000313" key="4">
    <source>
        <dbReference type="Proteomes" id="UP000295718"/>
    </source>
</evidence>
<evidence type="ECO:0000313" key="3">
    <source>
        <dbReference type="EMBL" id="TCL59032.1"/>
    </source>
</evidence>
<dbReference type="RefSeq" id="WP_031390609.1">
    <property type="nucleotide sequence ID" value="NZ_JPNB01000001.1"/>
</dbReference>
<feature type="signal peptide" evidence="2">
    <location>
        <begin position="1"/>
        <end position="21"/>
    </location>
</feature>
<reference evidence="3 4" key="1">
    <citation type="submission" date="2019-03" db="EMBL/GenBank/DDBJ databases">
        <title>Genomic Encyclopedia of Type Strains, Phase IV (KMG-IV): sequencing the most valuable type-strain genomes for metagenomic binning, comparative biology and taxonomic classification.</title>
        <authorList>
            <person name="Goeker M."/>
        </authorList>
    </citation>
    <scope>NUCLEOTIDE SEQUENCE [LARGE SCALE GENOMIC DNA]</scope>
    <source>
        <strain evidence="3 4">DSM 100556</strain>
    </source>
</reference>
<dbReference type="Pfam" id="PF04392">
    <property type="entry name" value="ABC_sub_bind"/>
    <property type="match status" value="1"/>
</dbReference>
<feature type="compositionally biased region" description="Low complexity" evidence="1">
    <location>
        <begin position="25"/>
        <end position="51"/>
    </location>
</feature>
<feature type="chain" id="PRO_5039626690" evidence="2">
    <location>
        <begin position="22"/>
        <end position="354"/>
    </location>
</feature>
<dbReference type="InterPro" id="IPR007487">
    <property type="entry name" value="ABC_transpt-TYRBP-like"/>
</dbReference>
<dbReference type="CDD" id="cd06325">
    <property type="entry name" value="PBP1_ABC_unchar_transporter"/>
    <property type="match status" value="1"/>
</dbReference>
<name>A0A4R1R151_9FIRM</name>
<protein>
    <submittedName>
        <fullName evidence="3">Putative ABC transport system substrate-binding protein</fullName>
    </submittedName>
</protein>
<dbReference type="EMBL" id="SLUO01000005">
    <property type="protein sequence ID" value="TCL59032.1"/>
    <property type="molecule type" value="Genomic_DNA"/>
</dbReference>
<gene>
    <name evidence="3" type="ORF">EDD76_105208</name>
</gene>
<proteinExistence type="predicted"/>
<dbReference type="Proteomes" id="UP000295718">
    <property type="component" value="Unassembled WGS sequence"/>
</dbReference>